<dbReference type="EMBL" id="JAPWDV010000001">
    <property type="protein sequence ID" value="KAJ6223614.1"/>
    <property type="molecule type" value="Genomic_DNA"/>
</dbReference>
<sequence length="165" mass="18378">MPVVLIVTNRTWTSVNATELNDHILNDGIFEGPTYITRDEYGIPPCETNLYKSLQVHLVRDQTYSTSMKVATVLSIDIRTLSFDRFIFYINVSGRFMAHGYRIIAQAGSGVGTSGKARYSADVAVTDYRWMAGASLPRMNYATVSTNGASCSEKFPFDNESSHKK</sequence>
<evidence type="ECO:0000313" key="1">
    <source>
        <dbReference type="EMBL" id="KAJ6223614.1"/>
    </source>
</evidence>
<accession>A0A9Q0RR98</accession>
<comment type="caution">
    <text evidence="1">The sequence shown here is derived from an EMBL/GenBank/DDBJ whole genome shotgun (WGS) entry which is preliminary data.</text>
</comment>
<dbReference type="AlphaFoldDB" id="A0A9Q0RR98"/>
<name>A0A9Q0RR98_BLOTA</name>
<reference evidence="1" key="1">
    <citation type="submission" date="2022-12" db="EMBL/GenBank/DDBJ databases">
        <title>Genome assemblies of Blomia tropicalis.</title>
        <authorList>
            <person name="Cui Y."/>
        </authorList>
    </citation>
    <scope>NUCLEOTIDE SEQUENCE</scope>
    <source>
        <tissue evidence="1">Adult mites</tissue>
    </source>
</reference>
<dbReference type="OMA" id="AVTDYRW"/>
<dbReference type="Proteomes" id="UP001142055">
    <property type="component" value="Chromosome 1"/>
</dbReference>
<protein>
    <submittedName>
        <fullName evidence="1">Uncharacterized protein</fullName>
    </submittedName>
</protein>
<evidence type="ECO:0000313" key="2">
    <source>
        <dbReference type="Proteomes" id="UP001142055"/>
    </source>
</evidence>
<proteinExistence type="predicted"/>
<organism evidence="1 2">
    <name type="scientific">Blomia tropicalis</name>
    <name type="common">Mite</name>
    <dbReference type="NCBI Taxonomy" id="40697"/>
    <lineage>
        <taxon>Eukaryota</taxon>
        <taxon>Metazoa</taxon>
        <taxon>Ecdysozoa</taxon>
        <taxon>Arthropoda</taxon>
        <taxon>Chelicerata</taxon>
        <taxon>Arachnida</taxon>
        <taxon>Acari</taxon>
        <taxon>Acariformes</taxon>
        <taxon>Sarcoptiformes</taxon>
        <taxon>Astigmata</taxon>
        <taxon>Glycyphagoidea</taxon>
        <taxon>Echimyopodidae</taxon>
        <taxon>Blomia</taxon>
    </lineage>
</organism>
<gene>
    <name evidence="1" type="ORF">RDWZM_002159</name>
</gene>
<keyword evidence="2" id="KW-1185">Reference proteome</keyword>